<evidence type="ECO:0000256" key="14">
    <source>
        <dbReference type="PIRSR" id="PIRSR604329-50"/>
    </source>
</evidence>
<dbReference type="HAMAP" id="MF_01959">
    <property type="entry name" value="CcmE"/>
    <property type="match status" value="1"/>
</dbReference>
<keyword evidence="7 13" id="KW-0201">Cytochrome c-type biogenesis</keyword>
<dbReference type="AlphaFoldDB" id="A0A1I4V408"/>
<evidence type="ECO:0000256" key="9">
    <source>
        <dbReference type="ARBA" id="ARBA00022989"/>
    </source>
</evidence>
<keyword evidence="2 13" id="KW-1003">Cell membrane</keyword>
<dbReference type="NCBIfam" id="NF009727">
    <property type="entry name" value="PRK13254.1-1"/>
    <property type="match status" value="1"/>
</dbReference>
<dbReference type="GO" id="GO:0046872">
    <property type="term" value="F:metal ion binding"/>
    <property type="evidence" value="ECO:0007669"/>
    <property type="project" value="UniProtKB-KW"/>
</dbReference>
<dbReference type="Proteomes" id="UP000198575">
    <property type="component" value="Unassembled WGS sequence"/>
</dbReference>
<reference evidence="15 16" key="1">
    <citation type="submission" date="2016-10" db="EMBL/GenBank/DDBJ databases">
        <authorList>
            <person name="de Groot N.N."/>
        </authorList>
    </citation>
    <scope>NUCLEOTIDE SEQUENCE [LARGE SCALE GENOMIC DNA]</scope>
    <source>
        <strain evidence="15 16">CGMCC 1.7659</strain>
    </source>
</reference>
<dbReference type="SUPFAM" id="SSF82093">
    <property type="entry name" value="Heme chaperone CcmE"/>
    <property type="match status" value="1"/>
</dbReference>
<evidence type="ECO:0000313" key="16">
    <source>
        <dbReference type="Proteomes" id="UP000198575"/>
    </source>
</evidence>
<name>A0A1I4V408_9GAMM</name>
<sequence length="153" mass="16829">MTPTRKRRLMLVGLILLAVGTATALTVLALQQNMTYLYTPSEIIAGKVPAGARFRIGGMVKEHSVERGQSLTVGFVVTDGDGDMRVEYEGILPDLFREKQSVIATGEMHDGHFVATEVLAKHDENYVPRDVAEAMQKAHRKHSVPETADQQAQ</sequence>
<evidence type="ECO:0000256" key="3">
    <source>
        <dbReference type="ARBA" id="ARBA00022519"/>
    </source>
</evidence>
<dbReference type="GO" id="GO:0017003">
    <property type="term" value="P:protein-heme linkage"/>
    <property type="evidence" value="ECO:0007669"/>
    <property type="project" value="UniProtKB-UniRule"/>
</dbReference>
<evidence type="ECO:0000256" key="7">
    <source>
        <dbReference type="ARBA" id="ARBA00022748"/>
    </source>
</evidence>
<keyword evidence="8 13" id="KW-0735">Signal-anchor</keyword>
<keyword evidence="16" id="KW-1185">Reference proteome</keyword>
<evidence type="ECO:0000256" key="5">
    <source>
        <dbReference type="ARBA" id="ARBA00022692"/>
    </source>
</evidence>
<evidence type="ECO:0000256" key="8">
    <source>
        <dbReference type="ARBA" id="ARBA00022968"/>
    </source>
</evidence>
<evidence type="ECO:0000256" key="13">
    <source>
        <dbReference type="HAMAP-Rule" id="MF_01959"/>
    </source>
</evidence>
<dbReference type="InterPro" id="IPR036127">
    <property type="entry name" value="CcmE-like_sf"/>
</dbReference>
<dbReference type="Pfam" id="PF03100">
    <property type="entry name" value="CcmE"/>
    <property type="match status" value="1"/>
</dbReference>
<dbReference type="InterPro" id="IPR004329">
    <property type="entry name" value="CcmE"/>
</dbReference>
<comment type="subcellular location">
    <subcellularLocation>
        <location evidence="1">Cell inner membrane</location>
    </subcellularLocation>
    <subcellularLocation>
        <location evidence="13">Cell membrane</location>
        <topology evidence="13">Single-pass type II membrane protein</topology>
    </subcellularLocation>
</comment>
<evidence type="ECO:0000256" key="4">
    <source>
        <dbReference type="ARBA" id="ARBA00022617"/>
    </source>
</evidence>
<dbReference type="GO" id="GO:0005886">
    <property type="term" value="C:plasma membrane"/>
    <property type="evidence" value="ECO:0007669"/>
    <property type="project" value="UniProtKB-SubCell"/>
</dbReference>
<feature type="binding site" description="axial binding residue" evidence="13 14">
    <location>
        <position position="126"/>
    </location>
    <ligand>
        <name>heme</name>
        <dbReference type="ChEBI" id="CHEBI:30413"/>
    </ligand>
    <ligandPart>
        <name>Fe</name>
        <dbReference type="ChEBI" id="CHEBI:18248"/>
    </ligandPart>
</feature>
<keyword evidence="5 13" id="KW-0812">Transmembrane</keyword>
<evidence type="ECO:0000256" key="10">
    <source>
        <dbReference type="ARBA" id="ARBA00023004"/>
    </source>
</evidence>
<comment type="similarity">
    <text evidence="13">Belongs to the CcmE/CycJ family.</text>
</comment>
<evidence type="ECO:0000256" key="6">
    <source>
        <dbReference type="ARBA" id="ARBA00022723"/>
    </source>
</evidence>
<dbReference type="RefSeq" id="WP_092403911.1">
    <property type="nucleotide sequence ID" value="NZ_FOVF01000001.1"/>
</dbReference>
<accession>A0A1I4V408</accession>
<dbReference type="Gene3D" id="2.40.50.140">
    <property type="entry name" value="Nucleic acid-binding proteins"/>
    <property type="match status" value="1"/>
</dbReference>
<keyword evidence="4 13" id="KW-0349">Heme</keyword>
<evidence type="ECO:0000256" key="12">
    <source>
        <dbReference type="ARBA" id="ARBA00056663"/>
    </source>
</evidence>
<dbReference type="PANTHER" id="PTHR34128:SF2">
    <property type="entry name" value="CYTOCHROME C-TYPE BIOGENESIS PROTEIN CCME HOMOLOG, MITOCHONDRIAL"/>
    <property type="match status" value="1"/>
</dbReference>
<evidence type="ECO:0000256" key="2">
    <source>
        <dbReference type="ARBA" id="ARBA00022475"/>
    </source>
</evidence>
<dbReference type="NCBIfam" id="NF009729">
    <property type="entry name" value="PRK13254.1-3"/>
    <property type="match status" value="1"/>
</dbReference>
<feature type="topological domain" description="Cytoplasmic" evidence="13">
    <location>
        <begin position="1"/>
        <end position="8"/>
    </location>
</feature>
<dbReference type="GO" id="GO:0017004">
    <property type="term" value="P:cytochrome complex assembly"/>
    <property type="evidence" value="ECO:0007669"/>
    <property type="project" value="UniProtKB-KW"/>
</dbReference>
<dbReference type="InterPro" id="IPR012340">
    <property type="entry name" value="NA-bd_OB-fold"/>
</dbReference>
<evidence type="ECO:0000256" key="1">
    <source>
        <dbReference type="ARBA" id="ARBA00004533"/>
    </source>
</evidence>
<protein>
    <recommendedName>
        <fullName evidence="13">Cytochrome c-type biogenesis protein CcmE</fullName>
    </recommendedName>
    <alternativeName>
        <fullName evidence="13">Cytochrome c maturation protein E</fullName>
    </alternativeName>
    <alternativeName>
        <fullName evidence="13">Heme chaperone CcmE</fullName>
    </alternativeName>
</protein>
<comment type="function">
    <text evidence="12 13">Heme chaperone required for the biogenesis of c-type cytochromes. Transiently binds heme delivered by CcmC and transfers the heme to apo-cytochromes in a process facilitated by CcmF and CcmH.</text>
</comment>
<proteinExistence type="inferred from homology"/>
<organism evidence="15 16">
    <name type="scientific">Dokdonella immobilis</name>
    <dbReference type="NCBI Taxonomy" id="578942"/>
    <lineage>
        <taxon>Bacteria</taxon>
        <taxon>Pseudomonadati</taxon>
        <taxon>Pseudomonadota</taxon>
        <taxon>Gammaproteobacteria</taxon>
        <taxon>Lysobacterales</taxon>
        <taxon>Rhodanobacteraceae</taxon>
        <taxon>Dokdonella</taxon>
    </lineage>
</organism>
<keyword evidence="11 13" id="KW-0472">Membrane</keyword>
<dbReference type="NCBIfam" id="NF009731">
    <property type="entry name" value="PRK13254.1-5"/>
    <property type="match status" value="1"/>
</dbReference>
<keyword evidence="9 13" id="KW-1133">Transmembrane helix</keyword>
<feature type="binding site" description="covalent" evidence="13 14">
    <location>
        <position position="122"/>
    </location>
    <ligand>
        <name>heme</name>
        <dbReference type="ChEBI" id="CHEBI:30413"/>
    </ligand>
</feature>
<gene>
    <name evidence="13" type="primary">ccmE</name>
    <name evidence="13" type="synonym">cycJ</name>
    <name evidence="15" type="ORF">SAMN05216289_10179</name>
</gene>
<keyword evidence="3" id="KW-0997">Cell inner membrane</keyword>
<dbReference type="GO" id="GO:0020037">
    <property type="term" value="F:heme binding"/>
    <property type="evidence" value="ECO:0007669"/>
    <property type="project" value="InterPro"/>
</dbReference>
<feature type="topological domain" description="Extracellular" evidence="13">
    <location>
        <begin position="30"/>
        <end position="153"/>
    </location>
</feature>
<evidence type="ECO:0000256" key="11">
    <source>
        <dbReference type="ARBA" id="ARBA00023136"/>
    </source>
</evidence>
<dbReference type="STRING" id="578942.SAMN05216289_10179"/>
<keyword evidence="10 13" id="KW-0408">Iron</keyword>
<dbReference type="EMBL" id="FOVF01000001">
    <property type="protein sequence ID" value="SFM95710.1"/>
    <property type="molecule type" value="Genomic_DNA"/>
</dbReference>
<evidence type="ECO:0000313" key="15">
    <source>
        <dbReference type="EMBL" id="SFM95710.1"/>
    </source>
</evidence>
<dbReference type="FunFam" id="2.40.50.140:FF:000104">
    <property type="entry name" value="Cytochrome c-type biogenesis protein CcmE"/>
    <property type="match status" value="1"/>
</dbReference>
<dbReference type="PANTHER" id="PTHR34128">
    <property type="entry name" value="CYTOCHROME C-TYPE BIOGENESIS PROTEIN CCME HOMOLOG, MITOCHONDRIAL"/>
    <property type="match status" value="1"/>
</dbReference>
<dbReference type="OrthoDB" id="9793584at2"/>
<keyword evidence="6 13" id="KW-0479">Metal-binding</keyword>